<feature type="compositionally biased region" description="Polar residues" evidence="1">
    <location>
        <begin position="9"/>
        <end position="21"/>
    </location>
</feature>
<accession>A0ABV6RMC6</accession>
<protein>
    <submittedName>
        <fullName evidence="2">Uncharacterized protein</fullName>
    </submittedName>
</protein>
<comment type="caution">
    <text evidence="2">The sequence shown here is derived from an EMBL/GenBank/DDBJ whole genome shotgun (WGS) entry which is preliminary data.</text>
</comment>
<reference evidence="2 3" key="1">
    <citation type="submission" date="2024-09" db="EMBL/GenBank/DDBJ databases">
        <authorList>
            <person name="Sun Q."/>
            <person name="Mori K."/>
        </authorList>
    </citation>
    <scope>NUCLEOTIDE SEQUENCE [LARGE SCALE GENOMIC DNA]</scope>
    <source>
        <strain evidence="2 3">KCTC 23076</strain>
    </source>
</reference>
<dbReference type="Proteomes" id="UP001589896">
    <property type="component" value="Unassembled WGS sequence"/>
</dbReference>
<gene>
    <name evidence="2" type="ORF">ACFFGH_09825</name>
</gene>
<feature type="region of interest" description="Disordered" evidence="1">
    <location>
        <begin position="1"/>
        <end position="21"/>
    </location>
</feature>
<feature type="region of interest" description="Disordered" evidence="1">
    <location>
        <begin position="73"/>
        <end position="94"/>
    </location>
</feature>
<dbReference type="RefSeq" id="WP_386667723.1">
    <property type="nucleotide sequence ID" value="NZ_JBHLTG010000002.1"/>
</dbReference>
<proteinExistence type="predicted"/>
<organism evidence="2 3">
    <name type="scientific">Lysobacter korlensis</name>
    <dbReference type="NCBI Taxonomy" id="553636"/>
    <lineage>
        <taxon>Bacteria</taxon>
        <taxon>Pseudomonadati</taxon>
        <taxon>Pseudomonadota</taxon>
        <taxon>Gammaproteobacteria</taxon>
        <taxon>Lysobacterales</taxon>
        <taxon>Lysobacteraceae</taxon>
        <taxon>Lysobacter</taxon>
    </lineage>
</organism>
<evidence type="ECO:0000313" key="2">
    <source>
        <dbReference type="EMBL" id="MFC0678137.1"/>
    </source>
</evidence>
<sequence length="94" mass="10618">MPEWHPVSLLQQTGPNEWTMRSTRSMDTSLGRVHRIEFGLFREVWFRATVTGDGGPEVIGYARTAEAAAEAIWRQPRQDSHTRPHTGYPGLGRG</sequence>
<evidence type="ECO:0000256" key="1">
    <source>
        <dbReference type="SAM" id="MobiDB-lite"/>
    </source>
</evidence>
<dbReference type="EMBL" id="JBHLTG010000002">
    <property type="protein sequence ID" value="MFC0678137.1"/>
    <property type="molecule type" value="Genomic_DNA"/>
</dbReference>
<name>A0ABV6RMC6_9GAMM</name>
<keyword evidence="3" id="KW-1185">Reference proteome</keyword>
<evidence type="ECO:0000313" key="3">
    <source>
        <dbReference type="Proteomes" id="UP001589896"/>
    </source>
</evidence>